<dbReference type="STRING" id="889306.KP78_34640"/>
<dbReference type="EMBL" id="JXRP01000019">
    <property type="protein sequence ID" value="KIL44500.1"/>
    <property type="molecule type" value="Genomic_DNA"/>
</dbReference>
<sequence>MNVRGRLTLYEIAEDGTVECLNDLFYETELPSFQEWVQ</sequence>
<evidence type="ECO:0000313" key="2">
    <source>
        <dbReference type="Proteomes" id="UP000031938"/>
    </source>
</evidence>
<dbReference type="Proteomes" id="UP000031938">
    <property type="component" value="Unassembled WGS sequence"/>
</dbReference>
<organism evidence="1 2">
    <name type="scientific">Jeotgalibacillus soli</name>
    <dbReference type="NCBI Taxonomy" id="889306"/>
    <lineage>
        <taxon>Bacteria</taxon>
        <taxon>Bacillati</taxon>
        <taxon>Bacillota</taxon>
        <taxon>Bacilli</taxon>
        <taxon>Bacillales</taxon>
        <taxon>Caryophanaceae</taxon>
        <taxon>Jeotgalibacillus</taxon>
    </lineage>
</organism>
<accession>A0A0C2R2M8</accession>
<proteinExistence type="predicted"/>
<protein>
    <submittedName>
        <fullName evidence="1">Uncharacterized protein</fullName>
    </submittedName>
</protein>
<evidence type="ECO:0000313" key="1">
    <source>
        <dbReference type="EMBL" id="KIL44500.1"/>
    </source>
</evidence>
<keyword evidence="2" id="KW-1185">Reference proteome</keyword>
<reference evidence="1 2" key="1">
    <citation type="submission" date="2015-01" db="EMBL/GenBank/DDBJ databases">
        <title>Genome sequencing of Jeotgalibacillus soli.</title>
        <authorList>
            <person name="Goh K.M."/>
            <person name="Chan K.-G."/>
            <person name="Yaakop A.S."/>
            <person name="Ee R."/>
            <person name="Gan H.M."/>
            <person name="Chan C.S."/>
        </authorList>
    </citation>
    <scope>NUCLEOTIDE SEQUENCE [LARGE SCALE GENOMIC DNA]</scope>
    <source>
        <strain evidence="1 2">P9</strain>
    </source>
</reference>
<comment type="caution">
    <text evidence="1">The sequence shown here is derived from an EMBL/GenBank/DDBJ whole genome shotgun (WGS) entry which is preliminary data.</text>
</comment>
<dbReference type="PATRIC" id="fig|889306.3.peg.3481"/>
<dbReference type="AlphaFoldDB" id="A0A0C2R2M8"/>
<gene>
    <name evidence="1" type="ORF">KP78_34640</name>
</gene>
<name>A0A0C2R2M8_9BACL</name>